<dbReference type="OrthoDB" id="1971292at2"/>
<dbReference type="EMBL" id="AQFT01000001">
    <property type="protein sequence ID" value="EMZ39718.1"/>
    <property type="molecule type" value="Genomic_DNA"/>
</dbReference>
<accession>N2BMK9</accession>
<proteinExistence type="predicted"/>
<comment type="caution">
    <text evidence="2">The sequence shown here is derived from an EMBL/GenBank/DDBJ whole genome shotgun (WGS) entry which is preliminary data.</text>
</comment>
<evidence type="ECO:0000313" key="3">
    <source>
        <dbReference type="Proteomes" id="UP000012589"/>
    </source>
</evidence>
<dbReference type="STRING" id="1235802.C823_00051"/>
<evidence type="ECO:0000259" key="1">
    <source>
        <dbReference type="Pfam" id="PF20091"/>
    </source>
</evidence>
<reference evidence="2 3" key="1">
    <citation type="journal article" date="2014" name="Genome Announc.">
        <title>Draft genome sequences of the altered schaedler flora, a defined bacterial community from gnotobiotic mice.</title>
        <authorList>
            <person name="Wannemuehler M.J."/>
            <person name="Overstreet A.M."/>
            <person name="Ward D.V."/>
            <person name="Phillips G.J."/>
        </authorList>
    </citation>
    <scope>NUCLEOTIDE SEQUENCE [LARGE SCALE GENOMIC DNA]</scope>
    <source>
        <strain evidence="2 3">ASF492</strain>
    </source>
</reference>
<dbReference type="PATRIC" id="fig|1235802.3.peg.52"/>
<dbReference type="eggNOG" id="ENOG502Z97Z">
    <property type="taxonomic scope" value="Bacteria"/>
</dbReference>
<dbReference type="Proteomes" id="UP000012589">
    <property type="component" value="Unassembled WGS sequence"/>
</dbReference>
<feature type="domain" description="Alpha/beta hydrolase" evidence="1">
    <location>
        <begin position="8"/>
        <end position="478"/>
    </location>
</feature>
<dbReference type="InterPro" id="IPR045394">
    <property type="entry name" value="Abhydrolase_dom"/>
</dbReference>
<evidence type="ECO:0000313" key="2">
    <source>
        <dbReference type="EMBL" id="EMZ39718.1"/>
    </source>
</evidence>
<protein>
    <recommendedName>
        <fullName evidence="1">Alpha/beta hydrolase domain-containing protein</fullName>
    </recommendedName>
</protein>
<dbReference type="HOGENOM" id="CLU_040631_0_0_9"/>
<dbReference type="Pfam" id="PF20091">
    <property type="entry name" value="Abhydrolase_10"/>
    <property type="match status" value="1"/>
</dbReference>
<organism evidence="2 3">
    <name type="scientific">Eubacterium plexicaudatum ASF492</name>
    <dbReference type="NCBI Taxonomy" id="1235802"/>
    <lineage>
        <taxon>Bacteria</taxon>
        <taxon>Bacillati</taxon>
        <taxon>Bacillota</taxon>
        <taxon>Clostridia</taxon>
        <taxon>Eubacteriales</taxon>
        <taxon>Eubacteriaceae</taxon>
        <taxon>Eubacterium</taxon>
    </lineage>
</organism>
<sequence length="490" mass="56323">MIKNVREIPIDESNYPFAGAARYIDFHKYAYVEKEYYIDGTANIYQSVGTMGAVAVKDTDVAYCNRMIVRMPQNPDEASGNIVIEIINPTSFMEIERMWILGYEKLMRDGDIYVGITSKPNTIAKMKEFDEARYGCLSWDNPHMDEPFPFTEEQIRERGILPDLDIRYETGLFWDMLTELAWLLRTDDSQNPLHRVPNRYLYLTGWSQSACYLFRYVNSFAYREEVRRDGQVFDGYLAGGGVRNLIIPVNQYEALMDYHFSLKRVEHVEQPFLSVQTESENGAFDAFRTKRPDSDYPDFMYREYEVTGASHDTMYSYVNYYQEDPDLKRIGMLPAYIGKHAHGNNYPSQILFAGAFRNLFRWVREGSGPNSCARIPVDASGNNRKDVFGNTIGGLRTCLLNYPTGRYYAASTVEPGQSFVDLSSDKDPLFGYEEAFSPAFLKELYGSLAKYEKLCLEDTKEQISKGFICEEDGKTLVRIAVLLAKERGLD</sequence>
<gene>
    <name evidence="2" type="ORF">C823_00051</name>
</gene>
<dbReference type="AlphaFoldDB" id="N2BMK9"/>
<name>N2BMK9_9FIRM</name>
<keyword evidence="3" id="KW-1185">Reference proteome</keyword>